<protein>
    <recommendedName>
        <fullName evidence="3">XRE family transcriptional regulator</fullName>
    </recommendedName>
</protein>
<dbReference type="Proteomes" id="UP001199322">
    <property type="component" value="Unassembled WGS sequence"/>
</dbReference>
<evidence type="ECO:0000313" key="1">
    <source>
        <dbReference type="EMBL" id="MBX3892912.1"/>
    </source>
</evidence>
<sequence length="98" mass="11139">MSYLELIAKALHGRSVNRAAKELGIHQRNLDRYSKAERLPDYDDALILAHEAGIDDAEAFKILAAEAAARKQQKKEKISKSFKRLIEALNPRRDWLPA</sequence>
<name>A0AAW4QD21_RALPI</name>
<dbReference type="EMBL" id="QGBI01000031">
    <property type="protein sequence ID" value="MBX3892912.1"/>
    <property type="molecule type" value="Genomic_DNA"/>
</dbReference>
<proteinExistence type="predicted"/>
<comment type="caution">
    <text evidence="1">The sequence shown here is derived from an EMBL/GenBank/DDBJ whole genome shotgun (WGS) entry which is preliminary data.</text>
</comment>
<dbReference type="RefSeq" id="WP_125472814.1">
    <property type="nucleotide sequence ID" value="NZ_JACBXL010000001.1"/>
</dbReference>
<evidence type="ECO:0008006" key="3">
    <source>
        <dbReference type="Google" id="ProtNLM"/>
    </source>
</evidence>
<accession>A0AAW4QD21</accession>
<organism evidence="1 2">
    <name type="scientific">Ralstonia pickettii</name>
    <name type="common">Burkholderia pickettii</name>
    <dbReference type="NCBI Taxonomy" id="329"/>
    <lineage>
        <taxon>Bacteria</taxon>
        <taxon>Pseudomonadati</taxon>
        <taxon>Pseudomonadota</taxon>
        <taxon>Betaproteobacteria</taxon>
        <taxon>Burkholderiales</taxon>
        <taxon>Burkholderiaceae</taxon>
        <taxon>Ralstonia</taxon>
    </lineage>
</organism>
<dbReference type="AlphaFoldDB" id="A0AAW4QD21"/>
<gene>
    <name evidence="1" type="ORF">DEE74_23880</name>
</gene>
<evidence type="ECO:0000313" key="2">
    <source>
        <dbReference type="Proteomes" id="UP001199322"/>
    </source>
</evidence>
<reference evidence="1" key="1">
    <citation type="submission" date="2018-06" db="EMBL/GenBank/DDBJ databases">
        <authorList>
            <person name="O'Rourke A."/>
        </authorList>
    </citation>
    <scope>NUCLEOTIDE SEQUENCE</scope>
    <source>
        <strain evidence="1">132550021-3</strain>
    </source>
</reference>